<reference evidence="2 3" key="1">
    <citation type="journal article" date="2021" name="Sci. Rep.">
        <title>The genome of the diatom Chaetoceros tenuissimus carries an ancient integrated fragment of an extant virus.</title>
        <authorList>
            <person name="Hongo Y."/>
            <person name="Kimura K."/>
            <person name="Takaki Y."/>
            <person name="Yoshida Y."/>
            <person name="Baba S."/>
            <person name="Kobayashi G."/>
            <person name="Nagasaki K."/>
            <person name="Hano T."/>
            <person name="Tomaru Y."/>
        </authorList>
    </citation>
    <scope>NUCLEOTIDE SEQUENCE [LARGE SCALE GENOMIC DNA]</scope>
    <source>
        <strain evidence="2 3">NIES-3715</strain>
    </source>
</reference>
<keyword evidence="3" id="KW-1185">Reference proteome</keyword>
<keyword evidence="1" id="KW-0175">Coiled coil</keyword>
<dbReference type="EMBL" id="BLLK01000055">
    <property type="protein sequence ID" value="GFH56626.1"/>
    <property type="molecule type" value="Genomic_DNA"/>
</dbReference>
<sequence>MYASNKENIVPATNLSQDAFRSSIPKKLSKRSAALQDSSAAADCVDESLEARLQKALKEIEQLKQEKEELRAQVQSWKAITDSKNKALQEKDLLLSKKENEIDWHMQF</sequence>
<dbReference type="AlphaFoldDB" id="A0AAD3HAX0"/>
<gene>
    <name evidence="2" type="ORF">CTEN210_13102</name>
</gene>
<feature type="coiled-coil region" evidence="1">
    <location>
        <begin position="46"/>
        <end position="80"/>
    </location>
</feature>
<accession>A0AAD3HAX0</accession>
<dbReference type="Proteomes" id="UP001054902">
    <property type="component" value="Unassembled WGS sequence"/>
</dbReference>
<evidence type="ECO:0000256" key="1">
    <source>
        <dbReference type="SAM" id="Coils"/>
    </source>
</evidence>
<comment type="caution">
    <text evidence="2">The sequence shown here is derived from an EMBL/GenBank/DDBJ whole genome shotgun (WGS) entry which is preliminary data.</text>
</comment>
<name>A0AAD3HAX0_9STRA</name>
<evidence type="ECO:0000313" key="3">
    <source>
        <dbReference type="Proteomes" id="UP001054902"/>
    </source>
</evidence>
<protein>
    <submittedName>
        <fullName evidence="2">Uncharacterized protein</fullName>
    </submittedName>
</protein>
<proteinExistence type="predicted"/>
<evidence type="ECO:0000313" key="2">
    <source>
        <dbReference type="EMBL" id="GFH56626.1"/>
    </source>
</evidence>
<organism evidence="2 3">
    <name type="scientific">Chaetoceros tenuissimus</name>
    <dbReference type="NCBI Taxonomy" id="426638"/>
    <lineage>
        <taxon>Eukaryota</taxon>
        <taxon>Sar</taxon>
        <taxon>Stramenopiles</taxon>
        <taxon>Ochrophyta</taxon>
        <taxon>Bacillariophyta</taxon>
        <taxon>Coscinodiscophyceae</taxon>
        <taxon>Chaetocerotophycidae</taxon>
        <taxon>Chaetocerotales</taxon>
        <taxon>Chaetocerotaceae</taxon>
        <taxon>Chaetoceros</taxon>
    </lineage>
</organism>